<dbReference type="PROSITE" id="PS00060">
    <property type="entry name" value="ADH_IRON_2"/>
    <property type="match status" value="1"/>
</dbReference>
<protein>
    <submittedName>
        <fullName evidence="4">Iron-containing alcohol dehydrogenase</fullName>
    </submittedName>
</protein>
<dbReference type="Pfam" id="PF00465">
    <property type="entry name" value="Fe-ADH"/>
    <property type="match status" value="1"/>
</dbReference>
<feature type="domain" description="Fe-containing alcohol dehydrogenase-like C-terminal" evidence="3">
    <location>
        <begin position="189"/>
        <end position="358"/>
    </location>
</feature>
<evidence type="ECO:0000313" key="5">
    <source>
        <dbReference type="Proteomes" id="UP000621307"/>
    </source>
</evidence>
<dbReference type="InterPro" id="IPR001670">
    <property type="entry name" value="ADH_Fe/GldA"/>
</dbReference>
<dbReference type="RefSeq" id="WP_190567843.1">
    <property type="nucleotide sequence ID" value="NZ_JACJQL010000016.1"/>
</dbReference>
<name>A0ABR8BEF6_9NOSO</name>
<keyword evidence="5" id="KW-1185">Reference proteome</keyword>
<comment type="caution">
    <text evidence="4">The sequence shown here is derived from an EMBL/GenBank/DDBJ whole genome shotgun (WGS) entry which is preliminary data.</text>
</comment>
<keyword evidence="1" id="KW-0560">Oxidoreductase</keyword>
<sequence length="384" mass="41861">MENFVFYNPVKILFGKGQIAHIAAEIPTDAKVLITYGGGSIKANGVYDQVKSALAGRNVFEFGGIEPNPHLETLLQAVELIRQEGIDFLLAVGGGSVVDGTKFIAAAVPFVGDPWDILAKQAPVTAAVPFGVVLTLPATGSEMNNGSVVTKWETKEKLFFGSPLVFPRFSVLDPETTFSLPPRQIGNGIVDAYTHVMEQYLTYPVNAPLQDRWAESILKTLIEEGPKTLANPKDYDARANLVWAATLALNGLIGAGVPQDWATHMIGHELTALHGLDHAQTLAIVLPSTLSIRRDRKWQKLLQYAERVWNIVDGSEEDRVNEAIAKTRNFFESVGVRTRLSDYGVGLETIPLVVENLQKHGLAILGENKDVDSQVVEQILTLSA</sequence>
<dbReference type="InterPro" id="IPR056798">
    <property type="entry name" value="ADH_Fe_C"/>
</dbReference>
<evidence type="ECO:0000313" key="4">
    <source>
        <dbReference type="EMBL" id="MBD2252243.1"/>
    </source>
</evidence>
<evidence type="ECO:0000259" key="3">
    <source>
        <dbReference type="Pfam" id="PF25137"/>
    </source>
</evidence>
<dbReference type="PANTHER" id="PTHR43633:SF1">
    <property type="entry name" value="ALCOHOL DEHYDROGENASE YQHD"/>
    <property type="match status" value="1"/>
</dbReference>
<proteinExistence type="predicted"/>
<dbReference type="PANTHER" id="PTHR43633">
    <property type="entry name" value="ALCOHOL DEHYDROGENASE YQHD"/>
    <property type="match status" value="1"/>
</dbReference>
<dbReference type="Gene3D" id="1.20.1090.10">
    <property type="entry name" value="Dehydroquinate synthase-like - alpha domain"/>
    <property type="match status" value="1"/>
</dbReference>
<dbReference type="InterPro" id="IPR018211">
    <property type="entry name" value="ADH_Fe_CS"/>
</dbReference>
<evidence type="ECO:0000256" key="1">
    <source>
        <dbReference type="ARBA" id="ARBA00023002"/>
    </source>
</evidence>
<accession>A0ABR8BEF6</accession>
<evidence type="ECO:0000259" key="2">
    <source>
        <dbReference type="Pfam" id="PF00465"/>
    </source>
</evidence>
<dbReference type="EMBL" id="JACJQL010000016">
    <property type="protein sequence ID" value="MBD2252243.1"/>
    <property type="molecule type" value="Genomic_DNA"/>
</dbReference>
<organism evidence="4 5">
    <name type="scientific">Nostoc parmelioides FACHB-3921</name>
    <dbReference type="NCBI Taxonomy" id="2692909"/>
    <lineage>
        <taxon>Bacteria</taxon>
        <taxon>Bacillati</taxon>
        <taxon>Cyanobacteriota</taxon>
        <taxon>Cyanophyceae</taxon>
        <taxon>Nostocales</taxon>
        <taxon>Nostocaceae</taxon>
        <taxon>Nostoc</taxon>
    </lineage>
</organism>
<gene>
    <name evidence="4" type="ORF">H6G14_13145</name>
</gene>
<dbReference type="SUPFAM" id="SSF56796">
    <property type="entry name" value="Dehydroquinate synthase-like"/>
    <property type="match status" value="1"/>
</dbReference>
<dbReference type="Proteomes" id="UP000621307">
    <property type="component" value="Unassembled WGS sequence"/>
</dbReference>
<dbReference type="Pfam" id="PF25137">
    <property type="entry name" value="ADH_Fe_C"/>
    <property type="match status" value="1"/>
</dbReference>
<dbReference type="CDD" id="cd08187">
    <property type="entry name" value="BDH"/>
    <property type="match status" value="1"/>
</dbReference>
<reference evidence="4 5" key="1">
    <citation type="journal article" date="2020" name="ISME J.">
        <title>Comparative genomics reveals insights into cyanobacterial evolution and habitat adaptation.</title>
        <authorList>
            <person name="Chen M.Y."/>
            <person name="Teng W.K."/>
            <person name="Zhao L."/>
            <person name="Hu C.X."/>
            <person name="Zhou Y.K."/>
            <person name="Han B.P."/>
            <person name="Song L.R."/>
            <person name="Shu W.S."/>
        </authorList>
    </citation>
    <scope>NUCLEOTIDE SEQUENCE [LARGE SCALE GENOMIC DNA]</scope>
    <source>
        <strain evidence="4 5">FACHB-3921</strain>
    </source>
</reference>
<dbReference type="Gene3D" id="3.40.50.1970">
    <property type="match status" value="1"/>
</dbReference>
<dbReference type="InterPro" id="IPR044731">
    <property type="entry name" value="BDH-like"/>
</dbReference>
<feature type="domain" description="Alcohol dehydrogenase iron-type/glycerol dehydrogenase GldA" evidence="2">
    <location>
        <begin position="9"/>
        <end position="174"/>
    </location>
</feature>